<feature type="domain" description="HD-GYP" evidence="2">
    <location>
        <begin position="121"/>
        <end position="317"/>
    </location>
</feature>
<evidence type="ECO:0000313" key="3">
    <source>
        <dbReference type="EMBL" id="MBI6875241.1"/>
    </source>
</evidence>
<dbReference type="SMART" id="SM00471">
    <property type="entry name" value="HDc"/>
    <property type="match status" value="1"/>
</dbReference>
<dbReference type="CDD" id="cd00077">
    <property type="entry name" value="HDc"/>
    <property type="match status" value="1"/>
</dbReference>
<dbReference type="RefSeq" id="WP_211144594.1">
    <property type="nucleotide sequence ID" value="NZ_JAEEGB010000039.1"/>
</dbReference>
<dbReference type="Pfam" id="PF13487">
    <property type="entry name" value="HD_5"/>
    <property type="match status" value="1"/>
</dbReference>
<proteinExistence type="predicted"/>
<dbReference type="PANTHER" id="PTHR43155">
    <property type="entry name" value="CYCLIC DI-GMP PHOSPHODIESTERASE PA4108-RELATED"/>
    <property type="match status" value="1"/>
</dbReference>
<organism evidence="3 4">
    <name type="scientific">Clostridium aciditolerans</name>
    <dbReference type="NCBI Taxonomy" id="339861"/>
    <lineage>
        <taxon>Bacteria</taxon>
        <taxon>Bacillati</taxon>
        <taxon>Bacillota</taxon>
        <taxon>Clostridia</taxon>
        <taxon>Eubacteriales</taxon>
        <taxon>Clostridiaceae</taxon>
        <taxon>Clostridium</taxon>
    </lineage>
</organism>
<dbReference type="AlphaFoldDB" id="A0A934HVA3"/>
<dbReference type="InterPro" id="IPR006674">
    <property type="entry name" value="HD_domain"/>
</dbReference>
<sequence>MRLVPIQYAKAGSFLAKTIYDDKGAVLLREGVKLTENYIKRVKQLGIFSMYINDEYSDKEVEDLIKPELRQKAIKTIKDTFYSFDKFNLNSGKSSAQDKKLIAEKQNYFKSIGDVVNELMGELLGRRTVLINIVDIKSTDSYTYQHSVNVAVLSLVIGIQLQLDKKKLYDLCLGALIHDIGKALIPDSILQKNDKLTEEEIKIVREHTKRGYDFLKGSIDISAVSRIIALQHHEREDGKGYPDKRSNDEINQLAKIVAVADVYDALTSDRPYRKAMSPNDAVEYIMANGQTQFSYEVVKAFSRSIVPYPEGTIVRLSNEEIAVVEEVYPNFTLRPKVKIINKKNEKGEDLYRDLRCELGLVIKGPEYEVVE</sequence>
<feature type="domain" description="HD" evidence="1">
    <location>
        <begin position="143"/>
        <end position="266"/>
    </location>
</feature>
<reference evidence="3" key="1">
    <citation type="submission" date="2020-12" db="EMBL/GenBank/DDBJ databases">
        <title>Clostridium thailandense sp. nov., a novel acetogenic bacterium isolated from peat land soil in Thailand.</title>
        <authorList>
            <person name="Chaikitkaew S."/>
            <person name="Birkeland N.K."/>
        </authorList>
    </citation>
    <scope>NUCLEOTIDE SEQUENCE</scope>
    <source>
        <strain evidence="3">DSM 17425</strain>
    </source>
</reference>
<protein>
    <submittedName>
        <fullName evidence="3">HD-GYP domain-containing protein</fullName>
    </submittedName>
</protein>
<evidence type="ECO:0000313" key="4">
    <source>
        <dbReference type="Proteomes" id="UP000622687"/>
    </source>
</evidence>
<dbReference type="PROSITE" id="PS51831">
    <property type="entry name" value="HD"/>
    <property type="match status" value="1"/>
</dbReference>
<dbReference type="SUPFAM" id="SSF109604">
    <property type="entry name" value="HD-domain/PDEase-like"/>
    <property type="match status" value="1"/>
</dbReference>
<dbReference type="PROSITE" id="PS51832">
    <property type="entry name" value="HD_GYP"/>
    <property type="match status" value="1"/>
</dbReference>
<dbReference type="Proteomes" id="UP000622687">
    <property type="component" value="Unassembled WGS sequence"/>
</dbReference>
<keyword evidence="4" id="KW-1185">Reference proteome</keyword>
<evidence type="ECO:0000259" key="2">
    <source>
        <dbReference type="PROSITE" id="PS51832"/>
    </source>
</evidence>
<dbReference type="InterPro" id="IPR037522">
    <property type="entry name" value="HD_GYP_dom"/>
</dbReference>
<evidence type="ECO:0000259" key="1">
    <source>
        <dbReference type="PROSITE" id="PS51831"/>
    </source>
</evidence>
<dbReference type="Gene3D" id="1.10.3210.10">
    <property type="entry name" value="Hypothetical protein af1432"/>
    <property type="match status" value="1"/>
</dbReference>
<dbReference type="PANTHER" id="PTHR43155:SF2">
    <property type="entry name" value="CYCLIC DI-GMP PHOSPHODIESTERASE PA4108"/>
    <property type="match status" value="1"/>
</dbReference>
<dbReference type="InterPro" id="IPR003607">
    <property type="entry name" value="HD/PDEase_dom"/>
</dbReference>
<gene>
    <name evidence="3" type="ORF">I6U51_21435</name>
</gene>
<comment type="caution">
    <text evidence="3">The sequence shown here is derived from an EMBL/GenBank/DDBJ whole genome shotgun (WGS) entry which is preliminary data.</text>
</comment>
<dbReference type="EMBL" id="JAEEGB010000039">
    <property type="protein sequence ID" value="MBI6875241.1"/>
    <property type="molecule type" value="Genomic_DNA"/>
</dbReference>
<name>A0A934HVA3_9CLOT</name>
<accession>A0A934HVA3</accession>